<protein>
    <submittedName>
        <fullName evidence="1">Uncharacterized protein</fullName>
    </submittedName>
</protein>
<sequence>MTNVKSNQVSVLLLVGFFVFLGQRSTSLLVGGQSLGPPPPVVPDIRQLLYAPMSAFDSVTKVGAAAAVANLNPCTSLDAQYPDRPCSPTPQQLPNPDYLPTPTLAFYYQPQSLPTQPQYAMSAPSPAALPSRPADYLNFLPYPYVNNKQLDIDRTPITPDDEVPSQYV</sequence>
<name>A0A8J2WGN9_9CRUS</name>
<evidence type="ECO:0000313" key="2">
    <source>
        <dbReference type="Proteomes" id="UP000789390"/>
    </source>
</evidence>
<organism evidence="1 2">
    <name type="scientific">Daphnia galeata</name>
    <dbReference type="NCBI Taxonomy" id="27404"/>
    <lineage>
        <taxon>Eukaryota</taxon>
        <taxon>Metazoa</taxon>
        <taxon>Ecdysozoa</taxon>
        <taxon>Arthropoda</taxon>
        <taxon>Crustacea</taxon>
        <taxon>Branchiopoda</taxon>
        <taxon>Diplostraca</taxon>
        <taxon>Cladocera</taxon>
        <taxon>Anomopoda</taxon>
        <taxon>Daphniidae</taxon>
        <taxon>Daphnia</taxon>
    </lineage>
</organism>
<evidence type="ECO:0000313" key="1">
    <source>
        <dbReference type="EMBL" id="CAH0106588.1"/>
    </source>
</evidence>
<proteinExistence type="predicted"/>
<keyword evidence="2" id="KW-1185">Reference proteome</keyword>
<gene>
    <name evidence="1" type="ORF">DGAL_LOCUS9744</name>
</gene>
<dbReference type="OrthoDB" id="6364279at2759"/>
<dbReference type="AlphaFoldDB" id="A0A8J2WGN9"/>
<comment type="caution">
    <text evidence="1">The sequence shown here is derived from an EMBL/GenBank/DDBJ whole genome shotgun (WGS) entry which is preliminary data.</text>
</comment>
<dbReference type="Proteomes" id="UP000789390">
    <property type="component" value="Unassembled WGS sequence"/>
</dbReference>
<reference evidence="1" key="1">
    <citation type="submission" date="2021-11" db="EMBL/GenBank/DDBJ databases">
        <authorList>
            <person name="Schell T."/>
        </authorList>
    </citation>
    <scope>NUCLEOTIDE SEQUENCE</scope>
    <source>
        <strain evidence="1">M5</strain>
    </source>
</reference>
<accession>A0A8J2WGN9</accession>
<dbReference type="EMBL" id="CAKKLH010000224">
    <property type="protein sequence ID" value="CAH0106588.1"/>
    <property type="molecule type" value="Genomic_DNA"/>
</dbReference>